<evidence type="ECO:0000256" key="1">
    <source>
        <dbReference type="ARBA" id="ARBA00023125"/>
    </source>
</evidence>
<sequence length="186" mass="21824">MPKVVVTKEAWIRKGAEYFAQGGADQLPIEKMARELHCSKSSFYWYFDSREAFISAIIEAWVERYTHAVITQAESGPDADEAIQHVLRVMFATTKGHDFMYHLRRLGEREARYKELIDGLEQKRMDFMAALLRKKGLSAEEAMRRSVVLYHFYLGWHERHKGQEQVARMEDWIRLVRDVIIEAKGD</sequence>
<dbReference type="RefSeq" id="WP_183603326.1">
    <property type="nucleotide sequence ID" value="NZ_JACHXK010000017.1"/>
</dbReference>
<dbReference type="InterPro" id="IPR009057">
    <property type="entry name" value="Homeodomain-like_sf"/>
</dbReference>
<dbReference type="PROSITE" id="PS50977">
    <property type="entry name" value="HTH_TETR_2"/>
    <property type="match status" value="1"/>
</dbReference>
<name>A0A7W5FQF9_9BACL</name>
<evidence type="ECO:0000259" key="3">
    <source>
        <dbReference type="PROSITE" id="PS50977"/>
    </source>
</evidence>
<keyword evidence="1 2" id="KW-0238">DNA-binding</keyword>
<evidence type="ECO:0000313" key="5">
    <source>
        <dbReference type="Proteomes" id="UP000570361"/>
    </source>
</evidence>
<gene>
    <name evidence="4" type="ORF">FHS18_005336</name>
</gene>
<dbReference type="Pfam" id="PF00440">
    <property type="entry name" value="TetR_N"/>
    <property type="match status" value="1"/>
</dbReference>
<dbReference type="PANTHER" id="PTHR43479:SF11">
    <property type="entry name" value="ACREF_ENVCD OPERON REPRESSOR-RELATED"/>
    <property type="match status" value="1"/>
</dbReference>
<dbReference type="Proteomes" id="UP000570361">
    <property type="component" value="Unassembled WGS sequence"/>
</dbReference>
<dbReference type="PANTHER" id="PTHR43479">
    <property type="entry name" value="ACREF/ENVCD OPERON REPRESSOR-RELATED"/>
    <property type="match status" value="1"/>
</dbReference>
<comment type="caution">
    <text evidence="4">The sequence shown here is derived from an EMBL/GenBank/DDBJ whole genome shotgun (WGS) entry which is preliminary data.</text>
</comment>
<feature type="domain" description="HTH tetR-type" evidence="3">
    <location>
        <begin position="5"/>
        <end position="65"/>
    </location>
</feature>
<dbReference type="Gene3D" id="1.10.357.10">
    <property type="entry name" value="Tetracycline Repressor, domain 2"/>
    <property type="match status" value="1"/>
</dbReference>
<dbReference type="GO" id="GO:0003677">
    <property type="term" value="F:DNA binding"/>
    <property type="evidence" value="ECO:0007669"/>
    <property type="project" value="UniProtKB-UniRule"/>
</dbReference>
<keyword evidence="5" id="KW-1185">Reference proteome</keyword>
<dbReference type="InterPro" id="IPR001647">
    <property type="entry name" value="HTH_TetR"/>
</dbReference>
<dbReference type="EMBL" id="JACHXK010000017">
    <property type="protein sequence ID" value="MBB3113233.1"/>
    <property type="molecule type" value="Genomic_DNA"/>
</dbReference>
<proteinExistence type="predicted"/>
<evidence type="ECO:0000256" key="2">
    <source>
        <dbReference type="PROSITE-ProRule" id="PRU00335"/>
    </source>
</evidence>
<feature type="DNA-binding region" description="H-T-H motif" evidence="2">
    <location>
        <begin position="28"/>
        <end position="47"/>
    </location>
</feature>
<reference evidence="4 5" key="1">
    <citation type="submission" date="2020-08" db="EMBL/GenBank/DDBJ databases">
        <title>Genomic Encyclopedia of Type Strains, Phase III (KMG-III): the genomes of soil and plant-associated and newly described type strains.</title>
        <authorList>
            <person name="Whitman W."/>
        </authorList>
    </citation>
    <scope>NUCLEOTIDE SEQUENCE [LARGE SCALE GENOMIC DNA]</scope>
    <source>
        <strain evidence="4 5">CECT 5862</strain>
    </source>
</reference>
<dbReference type="InterPro" id="IPR050624">
    <property type="entry name" value="HTH-type_Tx_Regulator"/>
</dbReference>
<dbReference type="SUPFAM" id="SSF46689">
    <property type="entry name" value="Homeodomain-like"/>
    <property type="match status" value="1"/>
</dbReference>
<dbReference type="AlphaFoldDB" id="A0A7W5FQF9"/>
<organism evidence="4 5">
    <name type="scientific">Paenibacillus phyllosphaerae</name>
    <dbReference type="NCBI Taxonomy" id="274593"/>
    <lineage>
        <taxon>Bacteria</taxon>
        <taxon>Bacillati</taxon>
        <taxon>Bacillota</taxon>
        <taxon>Bacilli</taxon>
        <taxon>Bacillales</taxon>
        <taxon>Paenibacillaceae</taxon>
        <taxon>Paenibacillus</taxon>
    </lineage>
</organism>
<evidence type="ECO:0000313" key="4">
    <source>
        <dbReference type="EMBL" id="MBB3113233.1"/>
    </source>
</evidence>
<protein>
    <submittedName>
        <fullName evidence="4">AcrR family transcriptional regulator</fullName>
    </submittedName>
</protein>
<accession>A0A7W5FQF9</accession>